<evidence type="ECO:0000256" key="4">
    <source>
        <dbReference type="ARBA" id="ARBA00022989"/>
    </source>
</evidence>
<keyword evidence="2" id="KW-1003">Cell membrane</keyword>
<protein>
    <submittedName>
        <fullName evidence="8">YihY/virulence factor BrkB family protein</fullName>
    </submittedName>
</protein>
<gene>
    <name evidence="8" type="ORF">F1189_25440</name>
</gene>
<dbReference type="AlphaFoldDB" id="A0A5M6IMU1"/>
<accession>A0A5M6IMU1</accession>
<dbReference type="PIRSF" id="PIRSF035875">
    <property type="entry name" value="RNase_BN"/>
    <property type="match status" value="1"/>
</dbReference>
<evidence type="ECO:0000256" key="3">
    <source>
        <dbReference type="ARBA" id="ARBA00022692"/>
    </source>
</evidence>
<sequence length="362" mass="38426">MRSDWKLAFAATLAAFGLSLLAGARRPVVQHGDAAALSRPALSRPGSRPEEARPGGGAAHPAQIPPAGWWQIAQRVARQFSDHRLMTEAAGITFYALLALFPALAAFVSLYGLFADPATIATQVDALAGLLPGGGVEIITGQVRALASSSNQALGVGLLLGLATSLWSANQGMKAIFDALNVVYDERERRGYVRRTLVSLVFTMGSLAFAAVCMAAIVAVPVALAMIDPGPAITWALRLLRWPLLLGVMSVFLAFVYRFGPSREQARWRWVSWGSVLAVLVWMAGSAGFSWYVANFGGYNKTYGSLGAAVGFMTWIWISAIVVLLGAEVNAELEHQTARDTTTGPDQPLGTRGATKADTLPG</sequence>
<dbReference type="Pfam" id="PF03631">
    <property type="entry name" value="Virul_fac_BrkB"/>
    <property type="match status" value="1"/>
</dbReference>
<feature type="transmembrane region" description="Helical" evidence="7">
    <location>
        <begin position="197"/>
        <end position="227"/>
    </location>
</feature>
<keyword evidence="3 7" id="KW-0812">Transmembrane</keyword>
<dbReference type="NCBIfam" id="TIGR00765">
    <property type="entry name" value="yihY_not_rbn"/>
    <property type="match status" value="1"/>
</dbReference>
<evidence type="ECO:0000313" key="8">
    <source>
        <dbReference type="EMBL" id="KAA5609179.1"/>
    </source>
</evidence>
<feature type="region of interest" description="Disordered" evidence="6">
    <location>
        <begin position="39"/>
        <end position="60"/>
    </location>
</feature>
<feature type="transmembrane region" description="Helical" evidence="7">
    <location>
        <begin position="306"/>
        <end position="327"/>
    </location>
</feature>
<evidence type="ECO:0000256" key="2">
    <source>
        <dbReference type="ARBA" id="ARBA00022475"/>
    </source>
</evidence>
<dbReference type="PANTHER" id="PTHR30213:SF0">
    <property type="entry name" value="UPF0761 MEMBRANE PROTEIN YIHY"/>
    <property type="match status" value="1"/>
</dbReference>
<reference evidence="8 9" key="1">
    <citation type="submission" date="2019-09" db="EMBL/GenBank/DDBJ databases">
        <title>Genome sequence of Rhodovastum atsumiense, a diverse member of the Acetobacteraceae family of non-sulfur purple photosynthetic bacteria.</title>
        <authorList>
            <person name="Meyer T."/>
            <person name="Kyndt J."/>
        </authorList>
    </citation>
    <scope>NUCLEOTIDE SEQUENCE [LARGE SCALE GENOMIC DNA]</scope>
    <source>
        <strain evidence="8 9">DSM 21279</strain>
    </source>
</reference>
<keyword evidence="9" id="KW-1185">Reference proteome</keyword>
<keyword evidence="4 7" id="KW-1133">Transmembrane helix</keyword>
<dbReference type="InterPro" id="IPR017039">
    <property type="entry name" value="Virul_fac_BrkB"/>
</dbReference>
<evidence type="ECO:0000256" key="6">
    <source>
        <dbReference type="SAM" id="MobiDB-lite"/>
    </source>
</evidence>
<feature type="transmembrane region" description="Helical" evidence="7">
    <location>
        <begin position="239"/>
        <end position="259"/>
    </location>
</feature>
<comment type="caution">
    <text evidence="8">The sequence shown here is derived from an EMBL/GenBank/DDBJ whole genome shotgun (WGS) entry which is preliminary data.</text>
</comment>
<dbReference type="EMBL" id="VWPK01000057">
    <property type="protein sequence ID" value="KAA5609179.1"/>
    <property type="molecule type" value="Genomic_DNA"/>
</dbReference>
<feature type="transmembrane region" description="Helical" evidence="7">
    <location>
        <begin position="92"/>
        <end position="114"/>
    </location>
</feature>
<evidence type="ECO:0000256" key="1">
    <source>
        <dbReference type="ARBA" id="ARBA00004651"/>
    </source>
</evidence>
<dbReference type="GO" id="GO:0005886">
    <property type="term" value="C:plasma membrane"/>
    <property type="evidence" value="ECO:0007669"/>
    <property type="project" value="UniProtKB-SubCell"/>
</dbReference>
<dbReference type="OrthoDB" id="9781030at2"/>
<feature type="region of interest" description="Disordered" evidence="6">
    <location>
        <begin position="337"/>
        <end position="362"/>
    </location>
</feature>
<dbReference type="RefSeq" id="WP_150044157.1">
    <property type="nucleotide sequence ID" value="NZ_OW485601.1"/>
</dbReference>
<keyword evidence="5 7" id="KW-0472">Membrane</keyword>
<organism evidence="8 9">
    <name type="scientific">Rhodovastum atsumiense</name>
    <dbReference type="NCBI Taxonomy" id="504468"/>
    <lineage>
        <taxon>Bacteria</taxon>
        <taxon>Pseudomonadati</taxon>
        <taxon>Pseudomonadota</taxon>
        <taxon>Alphaproteobacteria</taxon>
        <taxon>Acetobacterales</taxon>
        <taxon>Acetobacteraceae</taxon>
        <taxon>Rhodovastum</taxon>
    </lineage>
</organism>
<comment type="subcellular location">
    <subcellularLocation>
        <location evidence="1">Cell membrane</location>
        <topology evidence="1">Multi-pass membrane protein</topology>
    </subcellularLocation>
</comment>
<evidence type="ECO:0000256" key="7">
    <source>
        <dbReference type="SAM" id="Phobius"/>
    </source>
</evidence>
<dbReference type="Proteomes" id="UP000325255">
    <property type="component" value="Unassembled WGS sequence"/>
</dbReference>
<proteinExistence type="predicted"/>
<feature type="transmembrane region" description="Helical" evidence="7">
    <location>
        <begin position="271"/>
        <end position="294"/>
    </location>
</feature>
<evidence type="ECO:0000256" key="5">
    <source>
        <dbReference type="ARBA" id="ARBA00023136"/>
    </source>
</evidence>
<name>A0A5M6IMU1_9PROT</name>
<evidence type="ECO:0000313" key="9">
    <source>
        <dbReference type="Proteomes" id="UP000325255"/>
    </source>
</evidence>
<dbReference type="PANTHER" id="PTHR30213">
    <property type="entry name" value="INNER MEMBRANE PROTEIN YHJD"/>
    <property type="match status" value="1"/>
</dbReference>